<dbReference type="Gene3D" id="1.20.1250.20">
    <property type="entry name" value="MFS general substrate transporter like domains"/>
    <property type="match status" value="1"/>
</dbReference>
<evidence type="ECO:0000256" key="2">
    <source>
        <dbReference type="ARBA" id="ARBA00022692"/>
    </source>
</evidence>
<evidence type="ECO:0000256" key="3">
    <source>
        <dbReference type="ARBA" id="ARBA00022989"/>
    </source>
</evidence>
<reference evidence="5" key="1">
    <citation type="submission" date="2024-05" db="EMBL/GenBank/DDBJ databases">
        <title>Isolation and characterization of Sporomusa carbonis sp. nov., a carboxydotrophic hydrogenogen in the genus of Sporomusa isolated from a charcoal burning pile.</title>
        <authorList>
            <person name="Boeer T."/>
            <person name="Rosenbaum F."/>
            <person name="Eysell L."/>
            <person name="Mueller V."/>
            <person name="Daniel R."/>
            <person name="Poehlein A."/>
        </authorList>
    </citation>
    <scope>NUCLEOTIDE SEQUENCE [LARGE SCALE GENOMIC DNA]</scope>
    <source>
        <strain evidence="5">DSM 10669</strain>
    </source>
</reference>
<comment type="subcellular location">
    <subcellularLocation>
        <location evidence="1">Membrane</location>
    </subcellularLocation>
</comment>
<keyword evidence="6" id="KW-1185">Reference proteome</keyword>
<organism evidence="5 6">
    <name type="scientific">Sporomusa silvacetica DSM 10669</name>
    <dbReference type="NCBI Taxonomy" id="1123289"/>
    <lineage>
        <taxon>Bacteria</taxon>
        <taxon>Bacillati</taxon>
        <taxon>Bacillota</taxon>
        <taxon>Negativicutes</taxon>
        <taxon>Selenomonadales</taxon>
        <taxon>Sporomusaceae</taxon>
        <taxon>Sporomusa</taxon>
    </lineage>
</organism>
<name>A0ABZ3ITG1_9FIRM</name>
<evidence type="ECO:0000313" key="6">
    <source>
        <dbReference type="Proteomes" id="UP000216752"/>
    </source>
</evidence>
<protein>
    <submittedName>
        <fullName evidence="5">Uncharacterized protein</fullName>
    </submittedName>
</protein>
<accession>A0ABZ3ITG1</accession>
<dbReference type="InterPro" id="IPR036259">
    <property type="entry name" value="MFS_trans_sf"/>
</dbReference>
<keyword evidence="2" id="KW-0812">Transmembrane</keyword>
<evidence type="ECO:0000313" key="5">
    <source>
        <dbReference type="EMBL" id="XFO68959.1"/>
    </source>
</evidence>
<sequence>MALLSLFAFVIAKYVPESPLWLESKGRFEEADKIISEIERKVEKPVGQALPEVVIPADYQPVEKQQVGLTAIFGKEYLVTTIMVTIL</sequence>
<proteinExistence type="predicted"/>
<dbReference type="Proteomes" id="UP000216752">
    <property type="component" value="Chromosome"/>
</dbReference>
<dbReference type="InterPro" id="IPR005828">
    <property type="entry name" value="MFS_sugar_transport-like"/>
</dbReference>
<keyword evidence="4" id="KW-0472">Membrane</keyword>
<gene>
    <name evidence="5" type="ORF">SPSIL_051870</name>
</gene>
<evidence type="ECO:0000256" key="1">
    <source>
        <dbReference type="ARBA" id="ARBA00004370"/>
    </source>
</evidence>
<dbReference type="Pfam" id="PF00083">
    <property type="entry name" value="Sugar_tr"/>
    <property type="match status" value="1"/>
</dbReference>
<dbReference type="EMBL" id="CP155573">
    <property type="protein sequence ID" value="XFO68959.1"/>
    <property type="molecule type" value="Genomic_DNA"/>
</dbReference>
<keyword evidence="3" id="KW-1133">Transmembrane helix</keyword>
<evidence type="ECO:0000256" key="4">
    <source>
        <dbReference type="ARBA" id="ARBA00023136"/>
    </source>
</evidence>